<name>A0ABR2LCC8_9ASPA</name>
<keyword evidence="7" id="KW-1185">Reference proteome</keyword>
<evidence type="ECO:0000256" key="1">
    <source>
        <dbReference type="ARBA" id="ARBA00010688"/>
    </source>
</evidence>
<dbReference type="InterPro" id="IPR029056">
    <property type="entry name" value="Ribokinase-like"/>
</dbReference>
<dbReference type="EMBL" id="JBBWWR010000021">
    <property type="protein sequence ID" value="KAK8937745.1"/>
    <property type="molecule type" value="Genomic_DNA"/>
</dbReference>
<comment type="similarity">
    <text evidence="1">Belongs to the carbohydrate kinase PfkB family.</text>
</comment>
<sequence>MDTAHRRLRSVAGHLFEPETPFADAIDTVPALRQSSESSSYPIVIIGGMVLDIVAKPDAHPNPATTTPGKVEYLSGGVARNVAECMTKLGSKPFMISVVGFDMAGDLLLKFWESAELPTEGILKLKITTTPVVSNIFDRKGELFAAVASVCAVEKFLSPDWISKFRHRIQSAPALMVDANLHPDSLEAACRIAFDSGTPVWFEPVSVTKSARIASIVDYVTCTSPNENELIAMANALSSGEQFNSAPGGTHSIQSSFNLLGPAIQLLMKKGIKLLVVTLGEDGLFLCFREAADFTARIAKSREDSVYQNRKLYDLVDKYCPSQLHESLLSLERVNSQEPCVVHFPALRASVVSLTGAGDCLVGGILSSLCSGLDIIRSTAVGVAMARAAVEAFDNVPADISLIEIALEAGQILSAGRELLLCW</sequence>
<accession>A0ABR2LCC8</accession>
<proteinExistence type="inferred from homology"/>
<keyword evidence="3" id="KW-0479">Metal-binding</keyword>
<keyword evidence="4" id="KW-0418">Kinase</keyword>
<protein>
    <recommendedName>
        <fullName evidence="5">Carbohydrate kinase PfkB domain-containing protein</fullName>
    </recommendedName>
</protein>
<dbReference type="InterPro" id="IPR002139">
    <property type="entry name" value="Ribo/fructo_kinase"/>
</dbReference>
<evidence type="ECO:0000256" key="2">
    <source>
        <dbReference type="ARBA" id="ARBA00022679"/>
    </source>
</evidence>
<dbReference type="Gene3D" id="3.40.1190.20">
    <property type="match status" value="1"/>
</dbReference>
<gene>
    <name evidence="6" type="ORF">KSP40_PGU013372</name>
</gene>
<evidence type="ECO:0000259" key="5">
    <source>
        <dbReference type="Pfam" id="PF00294"/>
    </source>
</evidence>
<dbReference type="PROSITE" id="PS00583">
    <property type="entry name" value="PFKB_KINASES_1"/>
    <property type="match status" value="1"/>
</dbReference>
<comment type="caution">
    <text evidence="6">The sequence shown here is derived from an EMBL/GenBank/DDBJ whole genome shotgun (WGS) entry which is preliminary data.</text>
</comment>
<evidence type="ECO:0000313" key="7">
    <source>
        <dbReference type="Proteomes" id="UP001412067"/>
    </source>
</evidence>
<dbReference type="Pfam" id="PF00294">
    <property type="entry name" value="PfkB"/>
    <property type="match status" value="2"/>
</dbReference>
<feature type="domain" description="Carbohydrate kinase PfkB" evidence="5">
    <location>
        <begin position="43"/>
        <end position="287"/>
    </location>
</feature>
<reference evidence="6 7" key="1">
    <citation type="journal article" date="2022" name="Nat. Plants">
        <title>Genomes of leafy and leafless Platanthera orchids illuminate the evolution of mycoheterotrophy.</title>
        <authorList>
            <person name="Li M.H."/>
            <person name="Liu K.W."/>
            <person name="Li Z."/>
            <person name="Lu H.C."/>
            <person name="Ye Q.L."/>
            <person name="Zhang D."/>
            <person name="Wang J.Y."/>
            <person name="Li Y.F."/>
            <person name="Zhong Z.M."/>
            <person name="Liu X."/>
            <person name="Yu X."/>
            <person name="Liu D.K."/>
            <person name="Tu X.D."/>
            <person name="Liu B."/>
            <person name="Hao Y."/>
            <person name="Liao X.Y."/>
            <person name="Jiang Y.T."/>
            <person name="Sun W.H."/>
            <person name="Chen J."/>
            <person name="Chen Y.Q."/>
            <person name="Ai Y."/>
            <person name="Zhai J.W."/>
            <person name="Wu S.S."/>
            <person name="Zhou Z."/>
            <person name="Hsiao Y.Y."/>
            <person name="Wu W.L."/>
            <person name="Chen Y.Y."/>
            <person name="Lin Y.F."/>
            <person name="Hsu J.L."/>
            <person name="Li C.Y."/>
            <person name="Wang Z.W."/>
            <person name="Zhao X."/>
            <person name="Zhong W.Y."/>
            <person name="Ma X.K."/>
            <person name="Ma L."/>
            <person name="Huang J."/>
            <person name="Chen G.Z."/>
            <person name="Huang M.Z."/>
            <person name="Huang L."/>
            <person name="Peng D.H."/>
            <person name="Luo Y.B."/>
            <person name="Zou S.Q."/>
            <person name="Chen S.P."/>
            <person name="Lan S."/>
            <person name="Tsai W.C."/>
            <person name="Van de Peer Y."/>
            <person name="Liu Z.J."/>
        </authorList>
    </citation>
    <scope>NUCLEOTIDE SEQUENCE [LARGE SCALE GENOMIC DNA]</scope>
    <source>
        <strain evidence="6">Lor288</strain>
    </source>
</reference>
<keyword evidence="2" id="KW-0808">Transferase</keyword>
<dbReference type="PANTHER" id="PTHR42909">
    <property type="entry name" value="ZGC:136858"/>
    <property type="match status" value="1"/>
</dbReference>
<evidence type="ECO:0000256" key="4">
    <source>
        <dbReference type="ARBA" id="ARBA00022777"/>
    </source>
</evidence>
<dbReference type="CDD" id="cd01941">
    <property type="entry name" value="YeiC_kinase_like"/>
    <property type="match status" value="1"/>
</dbReference>
<dbReference type="PANTHER" id="PTHR42909:SF1">
    <property type="entry name" value="CARBOHYDRATE KINASE PFKB DOMAIN-CONTAINING PROTEIN"/>
    <property type="match status" value="1"/>
</dbReference>
<organism evidence="6 7">
    <name type="scientific">Platanthera guangdongensis</name>
    <dbReference type="NCBI Taxonomy" id="2320717"/>
    <lineage>
        <taxon>Eukaryota</taxon>
        <taxon>Viridiplantae</taxon>
        <taxon>Streptophyta</taxon>
        <taxon>Embryophyta</taxon>
        <taxon>Tracheophyta</taxon>
        <taxon>Spermatophyta</taxon>
        <taxon>Magnoliopsida</taxon>
        <taxon>Liliopsida</taxon>
        <taxon>Asparagales</taxon>
        <taxon>Orchidaceae</taxon>
        <taxon>Orchidoideae</taxon>
        <taxon>Orchideae</taxon>
        <taxon>Orchidinae</taxon>
        <taxon>Platanthera</taxon>
    </lineage>
</organism>
<dbReference type="SUPFAM" id="SSF53613">
    <property type="entry name" value="Ribokinase-like"/>
    <property type="match status" value="1"/>
</dbReference>
<evidence type="ECO:0000256" key="3">
    <source>
        <dbReference type="ARBA" id="ARBA00022723"/>
    </source>
</evidence>
<evidence type="ECO:0000313" key="6">
    <source>
        <dbReference type="EMBL" id="KAK8937745.1"/>
    </source>
</evidence>
<dbReference type="InterPro" id="IPR011611">
    <property type="entry name" value="PfkB_dom"/>
</dbReference>
<dbReference type="InterPro" id="IPR002173">
    <property type="entry name" value="Carboh/pur_kinase_PfkB_CS"/>
</dbReference>
<feature type="domain" description="Carbohydrate kinase PfkB" evidence="5">
    <location>
        <begin position="342"/>
        <end position="392"/>
    </location>
</feature>
<dbReference type="PRINTS" id="PR00990">
    <property type="entry name" value="RIBOKINASE"/>
</dbReference>
<dbReference type="Proteomes" id="UP001412067">
    <property type="component" value="Unassembled WGS sequence"/>
</dbReference>